<dbReference type="GO" id="GO:0007188">
    <property type="term" value="P:adenylate cyclase-modulating G protein-coupled receptor signaling pathway"/>
    <property type="evidence" value="ECO:0007669"/>
    <property type="project" value="TreeGrafter"/>
</dbReference>
<evidence type="ECO:0000259" key="13">
    <source>
        <dbReference type="PROSITE" id="PS50261"/>
    </source>
</evidence>
<dbReference type="GO" id="GO:0005886">
    <property type="term" value="C:plasma membrane"/>
    <property type="evidence" value="ECO:0007669"/>
    <property type="project" value="UniProtKB-SubCell"/>
</dbReference>
<keyword evidence="4 11" id="KW-0812">Transmembrane</keyword>
<keyword evidence="7 11" id="KW-0472">Membrane</keyword>
<dbReference type="GO" id="GO:0008528">
    <property type="term" value="F:G protein-coupled peptide receptor activity"/>
    <property type="evidence" value="ECO:0007669"/>
    <property type="project" value="TreeGrafter"/>
</dbReference>
<evidence type="ECO:0000256" key="2">
    <source>
        <dbReference type="ARBA" id="ARBA00005314"/>
    </source>
</evidence>
<gene>
    <name evidence="15" type="primary">LOC111360565</name>
</gene>
<sequence length="693" mass="79942">MGYKTVIHRSGWNHEKRASVIQMPCTKFRQGVWINTSDPVTEARREDISYGAILHLEEREPAGRSCGGGFFDCLPYAGSIINERPDDTTPSPDQECTQRHQKYIDFNTTDSLDHFRNDSNYDFKPHTIYCNATYDGYLCWPPTPAGETTYQTCPSFYLIDTSMQAYRRCGADGLWVGRYINDTSSNGWTNYTPCFPEAVQNLLSKVGDKSEAQLKFETAVNTRMVEMIGIVLSIIGIMLSLYIFSAFPSLHNRRTLIHRNLFCALLLETTIRMLLYTQQAQAYMLDKRTIVANARKGIENLPYVCEGVYVLLEYARLSVYSWMFIEGVFLNTMISANTLRNEINVIYFYFGGWVIPTFIVGMWATLTGRHFAAERFNTCWFGYNYLPAYYIINGPIVGILIINTIFLVTVLAVIITKLRRTNDSELEKVKKAIRATLILLPLLGIINIFNLFEYPLEGSSIGFAIWAYVTHFFRSFQGLFISIIYCFTNDEVLKAVKKRWDQSDCVIRWRQQHQRQHSGRTRHIITISDIPRMDDIPMTVRQWDRPSSTNNVNWSEIEAGPSHYEEQHTATVHVPTDNRPLTDFLSSIESVRSVPIPPRRCSCESAPSRYHYYHRRSLEAHEAYTKDKRRCSLCELPCRRYSQPYDRPRDTRVRAMSCVPSTHTIPRTRRGFTRPGLVTRDSRMGLMSISSCL</sequence>
<dbReference type="PROSITE" id="PS50261">
    <property type="entry name" value="G_PROTEIN_RECEP_F2_4"/>
    <property type="match status" value="1"/>
</dbReference>
<feature type="transmembrane region" description="Helical" evidence="11">
    <location>
        <begin position="464"/>
        <end position="488"/>
    </location>
</feature>
<organism evidence="14 15">
    <name type="scientific">Spodoptera litura</name>
    <name type="common">Asian cotton leafworm</name>
    <dbReference type="NCBI Taxonomy" id="69820"/>
    <lineage>
        <taxon>Eukaryota</taxon>
        <taxon>Metazoa</taxon>
        <taxon>Ecdysozoa</taxon>
        <taxon>Arthropoda</taxon>
        <taxon>Hexapoda</taxon>
        <taxon>Insecta</taxon>
        <taxon>Pterygota</taxon>
        <taxon>Neoptera</taxon>
        <taxon>Endopterygota</taxon>
        <taxon>Lepidoptera</taxon>
        <taxon>Glossata</taxon>
        <taxon>Ditrysia</taxon>
        <taxon>Noctuoidea</taxon>
        <taxon>Noctuidae</taxon>
        <taxon>Amphipyrinae</taxon>
        <taxon>Spodoptera</taxon>
    </lineage>
</organism>
<keyword evidence="5 11" id="KW-1133">Transmembrane helix</keyword>
<dbReference type="GeneID" id="111360565"/>
<dbReference type="PROSITE" id="PS00650">
    <property type="entry name" value="G_PROTEIN_RECEP_F2_2"/>
    <property type="match status" value="1"/>
</dbReference>
<proteinExistence type="inferred from homology"/>
<dbReference type="PROSITE" id="PS00649">
    <property type="entry name" value="G_PROTEIN_RECEP_F2_1"/>
    <property type="match status" value="1"/>
</dbReference>
<evidence type="ECO:0000256" key="7">
    <source>
        <dbReference type="ARBA" id="ARBA00023136"/>
    </source>
</evidence>
<keyword evidence="9" id="KW-0325">Glycoprotein</keyword>
<dbReference type="PANTHER" id="PTHR45620">
    <property type="entry name" value="PDF RECEPTOR-LIKE PROTEIN-RELATED"/>
    <property type="match status" value="1"/>
</dbReference>
<dbReference type="Gene3D" id="1.20.1070.10">
    <property type="entry name" value="Rhodopsin 7-helix transmembrane proteins"/>
    <property type="match status" value="1"/>
</dbReference>
<evidence type="ECO:0000256" key="4">
    <source>
        <dbReference type="ARBA" id="ARBA00022692"/>
    </source>
</evidence>
<evidence type="ECO:0000256" key="1">
    <source>
        <dbReference type="ARBA" id="ARBA00004651"/>
    </source>
</evidence>
<dbReference type="SMART" id="SM00008">
    <property type="entry name" value="HormR"/>
    <property type="match status" value="1"/>
</dbReference>
<comment type="similarity">
    <text evidence="2">Belongs to the G-protein coupled receptor 2 family.</text>
</comment>
<feature type="transmembrane region" description="Helical" evidence="11">
    <location>
        <begin position="346"/>
        <end position="366"/>
    </location>
</feature>
<dbReference type="RefSeq" id="XP_022832294.1">
    <property type="nucleotide sequence ID" value="XM_022976526.1"/>
</dbReference>
<dbReference type="Pfam" id="PF02793">
    <property type="entry name" value="HRM"/>
    <property type="match status" value="1"/>
</dbReference>
<keyword evidence="10" id="KW-0807">Transducer</keyword>
<evidence type="ECO:0000256" key="9">
    <source>
        <dbReference type="ARBA" id="ARBA00023180"/>
    </source>
</evidence>
<dbReference type="Gene3D" id="4.10.1240.10">
    <property type="entry name" value="GPCR, family 2, extracellular hormone receptor domain"/>
    <property type="match status" value="1"/>
</dbReference>
<feature type="domain" description="G-protein coupled receptors family 2 profile 1" evidence="12">
    <location>
        <begin position="95"/>
        <end position="198"/>
    </location>
</feature>
<dbReference type="Pfam" id="PF00002">
    <property type="entry name" value="7tm_2"/>
    <property type="match status" value="1"/>
</dbReference>
<evidence type="ECO:0000256" key="11">
    <source>
        <dbReference type="SAM" id="Phobius"/>
    </source>
</evidence>
<feature type="domain" description="G-protein coupled receptors family 2 profile 2" evidence="13">
    <location>
        <begin position="222"/>
        <end position="489"/>
    </location>
</feature>
<dbReference type="InterPro" id="IPR036445">
    <property type="entry name" value="GPCR_2_extracell_dom_sf"/>
</dbReference>
<protein>
    <submittedName>
        <fullName evidence="15">PDF receptor-like</fullName>
    </submittedName>
</protein>
<evidence type="ECO:0000313" key="15">
    <source>
        <dbReference type="RefSeq" id="XP_022832294.1"/>
    </source>
</evidence>
<dbReference type="SUPFAM" id="SSF81321">
    <property type="entry name" value="Family A G protein-coupled receptor-like"/>
    <property type="match status" value="1"/>
</dbReference>
<evidence type="ECO:0000256" key="5">
    <source>
        <dbReference type="ARBA" id="ARBA00022989"/>
    </source>
</evidence>
<dbReference type="PROSITE" id="PS50227">
    <property type="entry name" value="G_PROTEIN_RECEP_F2_3"/>
    <property type="match status" value="1"/>
</dbReference>
<dbReference type="KEGG" id="sliu:111360565"/>
<feature type="transmembrane region" description="Helical" evidence="11">
    <location>
        <begin position="224"/>
        <end position="244"/>
    </location>
</feature>
<dbReference type="OrthoDB" id="5967113at2759"/>
<keyword evidence="14" id="KW-1185">Reference proteome</keyword>
<dbReference type="InterPro" id="IPR017981">
    <property type="entry name" value="GPCR_2-like_7TM"/>
</dbReference>
<evidence type="ECO:0000256" key="10">
    <source>
        <dbReference type="ARBA" id="ARBA00023224"/>
    </source>
</evidence>
<keyword evidence="6" id="KW-0297">G-protein coupled receptor</keyword>
<dbReference type="InterPro" id="IPR017983">
    <property type="entry name" value="GPCR_2_secretin-like_CS"/>
</dbReference>
<reference evidence="15" key="1">
    <citation type="submission" date="2025-08" db="UniProtKB">
        <authorList>
            <consortium name="RefSeq"/>
        </authorList>
    </citation>
    <scope>IDENTIFICATION</scope>
    <source>
        <strain evidence="15">Ishihara</strain>
        <tissue evidence="15">Whole body</tissue>
    </source>
</reference>
<evidence type="ECO:0000313" key="14">
    <source>
        <dbReference type="Proteomes" id="UP000301870"/>
    </source>
</evidence>
<evidence type="ECO:0000256" key="8">
    <source>
        <dbReference type="ARBA" id="ARBA00023170"/>
    </source>
</evidence>
<dbReference type="Proteomes" id="UP000301870">
    <property type="component" value="Chromosome Z"/>
</dbReference>
<evidence type="ECO:0000256" key="3">
    <source>
        <dbReference type="ARBA" id="ARBA00022475"/>
    </source>
</evidence>
<dbReference type="InterPro" id="IPR000832">
    <property type="entry name" value="GPCR_2_secretin-like"/>
</dbReference>
<dbReference type="AlphaFoldDB" id="A0A9J7EPW8"/>
<comment type="subcellular location">
    <subcellularLocation>
        <location evidence="1">Cell membrane</location>
        <topology evidence="1">Multi-pass membrane protein</topology>
    </subcellularLocation>
</comment>
<feature type="transmembrane region" description="Helical" evidence="11">
    <location>
        <begin position="435"/>
        <end position="452"/>
    </location>
</feature>
<dbReference type="CTD" id="100187554"/>
<evidence type="ECO:0000256" key="6">
    <source>
        <dbReference type="ARBA" id="ARBA00023040"/>
    </source>
</evidence>
<dbReference type="InterPro" id="IPR050332">
    <property type="entry name" value="GPCR_2"/>
</dbReference>
<accession>A0A9J7EPW8</accession>
<evidence type="ECO:0000259" key="12">
    <source>
        <dbReference type="PROSITE" id="PS50227"/>
    </source>
</evidence>
<keyword evidence="8" id="KW-0675">Receptor</keyword>
<dbReference type="GO" id="GO:0007166">
    <property type="term" value="P:cell surface receptor signaling pathway"/>
    <property type="evidence" value="ECO:0007669"/>
    <property type="project" value="InterPro"/>
</dbReference>
<dbReference type="PRINTS" id="PR00249">
    <property type="entry name" value="GPCRSECRETIN"/>
</dbReference>
<name>A0A9J7EPW8_SPOLT</name>
<dbReference type="InterPro" id="IPR001879">
    <property type="entry name" value="GPCR_2_extracellular_dom"/>
</dbReference>
<dbReference type="SUPFAM" id="SSF111418">
    <property type="entry name" value="Hormone receptor domain"/>
    <property type="match status" value="1"/>
</dbReference>
<feature type="transmembrane region" description="Helical" evidence="11">
    <location>
        <begin position="386"/>
        <end position="414"/>
    </location>
</feature>
<keyword evidence="3" id="KW-1003">Cell membrane</keyword>
<dbReference type="PANTHER" id="PTHR45620:SF17">
    <property type="entry name" value="PDF RECEPTOR"/>
    <property type="match status" value="1"/>
</dbReference>